<evidence type="ECO:0000256" key="1">
    <source>
        <dbReference type="SAM" id="MobiDB-lite"/>
    </source>
</evidence>
<sequence length="145" mass="16839">MEQPLQVRQGVVKRKRKRRRRCKRHPQEGPHSPTCRGKKTSDVTNGPALVRILPQLKPVLDFLDVKGDVFTRAQVNLVQRLQIICSFVGLHINIYIIFTQFHPQKLFTMSLVYLLLEQIHLCKSRIPLKNSDKSHPQSHLDFQIG</sequence>
<comment type="caution">
    <text evidence="2">The sequence shown here is derived from an EMBL/GenBank/DDBJ whole genome shotgun (WGS) entry which is preliminary data.</text>
</comment>
<proteinExistence type="predicted"/>
<reference evidence="2" key="1">
    <citation type="submission" date="2020-04" db="EMBL/GenBank/DDBJ databases">
        <authorList>
            <person name="Alioto T."/>
            <person name="Alioto T."/>
            <person name="Gomez Garrido J."/>
        </authorList>
    </citation>
    <scope>NUCLEOTIDE SEQUENCE</scope>
    <source>
        <strain evidence="2">A484AB</strain>
    </source>
</reference>
<dbReference type="AlphaFoldDB" id="A0A6S7FUE5"/>
<name>A0A6S7FUE5_PARCT</name>
<evidence type="ECO:0000313" key="2">
    <source>
        <dbReference type="EMBL" id="CAB3979972.1"/>
    </source>
</evidence>
<gene>
    <name evidence="2" type="ORF">PACLA_8A031675</name>
</gene>
<dbReference type="Proteomes" id="UP001152795">
    <property type="component" value="Unassembled WGS sequence"/>
</dbReference>
<feature type="region of interest" description="Disordered" evidence="1">
    <location>
        <begin position="1"/>
        <end position="43"/>
    </location>
</feature>
<accession>A0A6S7FUE5</accession>
<keyword evidence="3" id="KW-1185">Reference proteome</keyword>
<dbReference type="EMBL" id="CACRXK020000246">
    <property type="protein sequence ID" value="CAB3979972.1"/>
    <property type="molecule type" value="Genomic_DNA"/>
</dbReference>
<feature type="compositionally biased region" description="Basic residues" evidence="1">
    <location>
        <begin position="11"/>
        <end position="24"/>
    </location>
</feature>
<evidence type="ECO:0000313" key="3">
    <source>
        <dbReference type="Proteomes" id="UP001152795"/>
    </source>
</evidence>
<protein>
    <submittedName>
        <fullName evidence="2">Uncharacterized protein</fullName>
    </submittedName>
</protein>
<organism evidence="2 3">
    <name type="scientific">Paramuricea clavata</name>
    <name type="common">Red gorgonian</name>
    <name type="synonym">Violescent sea-whip</name>
    <dbReference type="NCBI Taxonomy" id="317549"/>
    <lineage>
        <taxon>Eukaryota</taxon>
        <taxon>Metazoa</taxon>
        <taxon>Cnidaria</taxon>
        <taxon>Anthozoa</taxon>
        <taxon>Octocorallia</taxon>
        <taxon>Malacalcyonacea</taxon>
        <taxon>Plexauridae</taxon>
        <taxon>Paramuricea</taxon>
    </lineage>
</organism>